<dbReference type="SUPFAM" id="SSF54001">
    <property type="entry name" value="Cysteine proteinases"/>
    <property type="match status" value="1"/>
</dbReference>
<keyword evidence="4" id="KW-0645">Protease</keyword>
<dbReference type="PANTHER" id="PTHR24006:SF888">
    <property type="entry name" value="UBIQUITIN CARBOXYL-TERMINAL HYDROLASE 30"/>
    <property type="match status" value="1"/>
</dbReference>
<dbReference type="VEuPathDB" id="TriTrypDB:ADEAN_000223600"/>
<proteinExistence type="inferred from homology"/>
<comment type="catalytic activity">
    <reaction evidence="1">
        <text>Thiol-dependent hydrolysis of ester, thioester, amide, peptide and isopeptide bonds formed by the C-terminal Gly of ubiquitin (a 76-residue protein attached to proteins as an intracellular targeting signal).</text>
        <dbReference type="EC" id="3.4.19.12"/>
    </reaction>
</comment>
<protein>
    <recommendedName>
        <fullName evidence="3">ubiquitinyl hydrolase 1</fullName>
        <ecNumber evidence="3">3.4.19.12</ecNumber>
    </recommendedName>
</protein>
<dbReference type="InterPro" id="IPR001394">
    <property type="entry name" value="Peptidase_C19_UCH"/>
</dbReference>
<evidence type="ECO:0000256" key="7">
    <source>
        <dbReference type="ARBA" id="ARBA00022807"/>
    </source>
</evidence>
<evidence type="ECO:0000256" key="3">
    <source>
        <dbReference type="ARBA" id="ARBA00012759"/>
    </source>
</evidence>
<dbReference type="PROSITE" id="PS50235">
    <property type="entry name" value="USP_3"/>
    <property type="match status" value="1"/>
</dbReference>
<dbReference type="Gene3D" id="3.90.70.10">
    <property type="entry name" value="Cysteine proteinases"/>
    <property type="match status" value="1"/>
</dbReference>
<keyword evidence="10" id="KW-1185">Reference proteome</keyword>
<evidence type="ECO:0000313" key="10">
    <source>
        <dbReference type="Proteomes" id="UP000515908"/>
    </source>
</evidence>
<reference evidence="9 10" key="1">
    <citation type="submission" date="2020-08" db="EMBL/GenBank/DDBJ databases">
        <authorList>
            <person name="Newling K."/>
            <person name="Davey J."/>
            <person name="Forrester S."/>
        </authorList>
    </citation>
    <scope>NUCLEOTIDE SEQUENCE [LARGE SCALE GENOMIC DNA]</scope>
    <source>
        <strain evidence="10">Crithidia deanei Carvalho (ATCC PRA-265)</strain>
    </source>
</reference>
<evidence type="ECO:0000259" key="8">
    <source>
        <dbReference type="PROSITE" id="PS50235"/>
    </source>
</evidence>
<dbReference type="InterPro" id="IPR038765">
    <property type="entry name" value="Papain-like_cys_pep_sf"/>
</dbReference>
<dbReference type="InterPro" id="IPR050164">
    <property type="entry name" value="Peptidase_C19"/>
</dbReference>
<keyword evidence="5" id="KW-0833">Ubl conjugation pathway</keyword>
<organism evidence="9 10">
    <name type="scientific">Angomonas deanei</name>
    <dbReference type="NCBI Taxonomy" id="59799"/>
    <lineage>
        <taxon>Eukaryota</taxon>
        <taxon>Discoba</taxon>
        <taxon>Euglenozoa</taxon>
        <taxon>Kinetoplastea</taxon>
        <taxon>Metakinetoplastina</taxon>
        <taxon>Trypanosomatida</taxon>
        <taxon>Trypanosomatidae</taxon>
        <taxon>Strigomonadinae</taxon>
        <taxon>Angomonas</taxon>
    </lineage>
</organism>
<dbReference type="GO" id="GO:0006508">
    <property type="term" value="P:proteolysis"/>
    <property type="evidence" value="ECO:0007669"/>
    <property type="project" value="UniProtKB-KW"/>
</dbReference>
<keyword evidence="7" id="KW-0788">Thiol protease</keyword>
<evidence type="ECO:0000256" key="1">
    <source>
        <dbReference type="ARBA" id="ARBA00000707"/>
    </source>
</evidence>
<dbReference type="AlphaFoldDB" id="A0A7G2C5L5"/>
<dbReference type="PANTHER" id="PTHR24006">
    <property type="entry name" value="UBIQUITIN CARBOXYL-TERMINAL HYDROLASE"/>
    <property type="match status" value="1"/>
</dbReference>
<gene>
    <name evidence="9" type="ORF">ADEAN_000223600</name>
</gene>
<keyword evidence="6 9" id="KW-0378">Hydrolase</keyword>
<dbReference type="Pfam" id="PF00443">
    <property type="entry name" value="UCH"/>
    <property type="match status" value="1"/>
</dbReference>
<dbReference type="GO" id="GO:0016579">
    <property type="term" value="P:protein deubiquitination"/>
    <property type="evidence" value="ECO:0007669"/>
    <property type="project" value="InterPro"/>
</dbReference>
<dbReference type="Proteomes" id="UP000515908">
    <property type="component" value="Chromosome 04"/>
</dbReference>
<sequence length="903" mass="103680">MTSNVDRYVGLINQGCTCYLNTWIQALFHLPKFRYFVLGLETSPKDVIPHALKRLFAQLEAGIPNITTVELTRAFGWGEGDAVVQHDVHEMAQQLFDTLETYLKGTPHEHFIRDMFGGLIVYRSTATDGVKYVSDRLEQFYDVEVVVKNKNNIRESFDAFSQPEQIEGVSIEVEPGKPPSKHNIQRTQHFVDLPPVLLIHPNRVAFDMETYELVTLSNHWSFDEKLDLSEYMIDKKTFKLDKESLELLKKTEKSLIYRRGDIGAEYELRSILTHAGTATLGHYYIYVRLGDEWVLFEDDLVDVADEEKVKKSAFGGQSAQSKYRLFENERASMLVFVNVNCAKEILHETPPDKNIIKLAKEVEEKQNEERDTTKYSYLVCDEHLVDCLDLVPHALQKYTRSIRASRSLSVEQFTELVARDLNVNKAAVRVLPSNRSERYPIYYFSFYHELHLIDVNPERTATQSSSTRSDDANPFFLVVRQIDAMALGRPKFIRSIKDFTVPNGYTVYICNALSDRAAIVPVTNGFTLQELNGCNIIISPPGFNAVSVEKLYRSRQYEEAVFYYLNELNQPVKSVKYKLLNEGSITYTELQAKIYGYLKQNTKLELPPSREYILFYSSQDESGETPKKDPTWPYVGTHYKQEATLDYLCAHGRTVFFRFLQMPLPEVESGVRLLFNIGWEVQPLIFCTKNATVMTFKQIIDWAYAQVGKSLSPNLRKLYNDNRETPANVFRILFVQRGEIVRICTDPKEKINLAVHNLFESWVIDICREAPASHKAVDVLYCNRRSGEQYFGLPISIVLSKDLTEKGEDIIGRVSKRLAIPAEVAATVTKKWMVSVKDKKTHKIQSLGRGDVLASAAKEINSADFYLLIDRPQRMELDQYVEYRKQDDAIVIRSTSKEDLASM</sequence>
<evidence type="ECO:0000256" key="6">
    <source>
        <dbReference type="ARBA" id="ARBA00022801"/>
    </source>
</evidence>
<dbReference type="EMBL" id="LR877148">
    <property type="protein sequence ID" value="CAD2214785.1"/>
    <property type="molecule type" value="Genomic_DNA"/>
</dbReference>
<dbReference type="PROSITE" id="PS00973">
    <property type="entry name" value="USP_2"/>
    <property type="match status" value="1"/>
</dbReference>
<evidence type="ECO:0000256" key="4">
    <source>
        <dbReference type="ARBA" id="ARBA00022670"/>
    </source>
</evidence>
<dbReference type="GO" id="GO:0005829">
    <property type="term" value="C:cytosol"/>
    <property type="evidence" value="ECO:0007669"/>
    <property type="project" value="TreeGrafter"/>
</dbReference>
<evidence type="ECO:0000256" key="2">
    <source>
        <dbReference type="ARBA" id="ARBA00009085"/>
    </source>
</evidence>
<dbReference type="EC" id="3.4.19.12" evidence="3"/>
<dbReference type="GO" id="GO:0005634">
    <property type="term" value="C:nucleus"/>
    <property type="evidence" value="ECO:0007669"/>
    <property type="project" value="TreeGrafter"/>
</dbReference>
<comment type="similarity">
    <text evidence="2">Belongs to the peptidase C19 family.</text>
</comment>
<dbReference type="InterPro" id="IPR018200">
    <property type="entry name" value="USP_CS"/>
</dbReference>
<name>A0A7G2C5L5_9TRYP</name>
<evidence type="ECO:0000313" key="9">
    <source>
        <dbReference type="EMBL" id="CAD2214785.1"/>
    </source>
</evidence>
<dbReference type="InterPro" id="IPR028889">
    <property type="entry name" value="USP"/>
</dbReference>
<accession>A0A7G2C5L5</accession>
<feature type="domain" description="USP" evidence="8">
    <location>
        <begin position="9"/>
        <end position="330"/>
    </location>
</feature>
<dbReference type="GO" id="GO:0004843">
    <property type="term" value="F:cysteine-type deubiquitinase activity"/>
    <property type="evidence" value="ECO:0007669"/>
    <property type="project" value="UniProtKB-EC"/>
</dbReference>
<evidence type="ECO:0000256" key="5">
    <source>
        <dbReference type="ARBA" id="ARBA00022786"/>
    </source>
</evidence>